<comment type="caution">
    <text evidence="3">The sequence shown here is derived from an EMBL/GenBank/DDBJ whole genome shotgun (WGS) entry which is preliminary data.</text>
</comment>
<dbReference type="InterPro" id="IPR002931">
    <property type="entry name" value="Transglutaminase-like"/>
</dbReference>
<feature type="domain" description="Transglutaminase-like" evidence="2">
    <location>
        <begin position="405"/>
        <end position="475"/>
    </location>
</feature>
<keyword evidence="1" id="KW-1133">Transmembrane helix</keyword>
<evidence type="ECO:0000313" key="4">
    <source>
        <dbReference type="Proteomes" id="UP000621930"/>
    </source>
</evidence>
<proteinExistence type="predicted"/>
<feature type="transmembrane region" description="Helical" evidence="1">
    <location>
        <begin position="72"/>
        <end position="88"/>
    </location>
</feature>
<feature type="transmembrane region" description="Helical" evidence="1">
    <location>
        <begin position="549"/>
        <end position="569"/>
    </location>
</feature>
<keyword evidence="1" id="KW-0472">Membrane</keyword>
<accession>A0ABR8VU22</accession>
<dbReference type="InterPro" id="IPR021878">
    <property type="entry name" value="TgpA_N"/>
</dbReference>
<organism evidence="3 4">
    <name type="scientific">Acinetobacter pecorum</name>
    <dbReference type="NCBI Taxonomy" id="2762215"/>
    <lineage>
        <taxon>Bacteria</taxon>
        <taxon>Pseudomonadati</taxon>
        <taxon>Pseudomonadota</taxon>
        <taxon>Gammaproteobacteria</taxon>
        <taxon>Moraxellales</taxon>
        <taxon>Moraxellaceae</taxon>
        <taxon>Acinetobacter</taxon>
    </lineage>
</organism>
<dbReference type="Gene3D" id="3.10.620.30">
    <property type="match status" value="1"/>
</dbReference>
<dbReference type="PANTHER" id="PTHR42736">
    <property type="entry name" value="PROTEIN-GLUTAMINE GAMMA-GLUTAMYLTRANSFERASE"/>
    <property type="match status" value="1"/>
</dbReference>
<gene>
    <name evidence="3" type="ORF">H9629_02750</name>
</gene>
<feature type="transmembrane region" description="Helical" evidence="1">
    <location>
        <begin position="12"/>
        <end position="42"/>
    </location>
</feature>
<reference evidence="3 4" key="1">
    <citation type="submission" date="2020-08" db="EMBL/GenBank/DDBJ databases">
        <title>A Genomic Blueprint of the Chicken Gut Microbiome.</title>
        <authorList>
            <person name="Gilroy R."/>
            <person name="Ravi A."/>
            <person name="Getino M."/>
            <person name="Pursley I."/>
            <person name="Horton D.L."/>
            <person name="Alikhan N.-F."/>
            <person name="Baker D."/>
            <person name="Gharbi K."/>
            <person name="Hall N."/>
            <person name="Watson M."/>
            <person name="Adriaenssens E.M."/>
            <person name="Foster-Nyarko E."/>
            <person name="Jarju S."/>
            <person name="Secka A."/>
            <person name="Antonio M."/>
            <person name="Oren A."/>
            <person name="Chaudhuri R."/>
            <person name="La Ragione R.M."/>
            <person name="Hildebrand F."/>
            <person name="Pallen M.J."/>
        </authorList>
    </citation>
    <scope>NUCLEOTIDE SEQUENCE [LARGE SCALE GENOMIC DNA]</scope>
    <source>
        <strain evidence="3 4">Sa1BUA6</strain>
    </source>
</reference>
<dbReference type="Pfam" id="PF11992">
    <property type="entry name" value="TgpA_N"/>
    <property type="match status" value="1"/>
</dbReference>
<evidence type="ECO:0000313" key="3">
    <source>
        <dbReference type="EMBL" id="MBD8008267.1"/>
    </source>
</evidence>
<dbReference type="EMBL" id="JACSPT010000002">
    <property type="protein sequence ID" value="MBD8008267.1"/>
    <property type="molecule type" value="Genomic_DNA"/>
</dbReference>
<dbReference type="SUPFAM" id="SSF54001">
    <property type="entry name" value="Cysteine proteinases"/>
    <property type="match status" value="1"/>
</dbReference>
<protein>
    <submittedName>
        <fullName evidence="3">DUF3488 domain-containing transglutaminase family protein</fullName>
    </submittedName>
</protein>
<dbReference type="Pfam" id="PF01841">
    <property type="entry name" value="Transglut_core"/>
    <property type="match status" value="1"/>
</dbReference>
<dbReference type="InterPro" id="IPR052901">
    <property type="entry name" value="Bact_TGase-like"/>
</dbReference>
<dbReference type="PANTHER" id="PTHR42736:SF1">
    <property type="entry name" value="PROTEIN-GLUTAMINE GAMMA-GLUTAMYLTRANSFERASE"/>
    <property type="match status" value="1"/>
</dbReference>
<dbReference type="RefSeq" id="WP_191730488.1">
    <property type="nucleotide sequence ID" value="NZ_JACSPT010000002.1"/>
</dbReference>
<sequence>MNAKICTSIVLTLGLILIAQMAFIPVLLSIIFAISILCIWIYQKRQQPFPKIGTFLLTSLALGSIYLNYQSFIGVDAGVAVLSTFLFAKSLESKNKRDLIILFNFALFVAASSFLYSQSFGMAIVIVLCLISCLIGLYRIQTSEFEQAQTTLGTALQQDAKHVGQFVFYAVPFFILLFIFFPRLPPLWYIPIPENKGVTGISDSMSPGDIAELSQSSALAFRIIGDVSKLPPRSELYWRALVLDEYDGQRWTSNFSNQQPLMQPSMDTSAVSTGWSYQYLAADPSVFWIMGLEKSIPVERRYYNRQDWSIVPRRLTQRVEPITLQWVGTKYEPQTLPSQYIERMNTQVQRSLDPRAQKLALHLYEQSAKEPRRYVQQVLNWYQQNNFVYTLKPGQLGQNRIDEFLFNSRQGFCEHYASSFVMLMRYVGIPARVVTGYQGGELAPDRMSWEVRQMDAHAWTEVWIDQKWQRFDPTTMIAPQRIDNGMQNLMSQDERVSANNSTWASQNNQWMTKIRVWSDYASYQWQSKVVGYNAESQQGWLAKLGLDSIYSSVVILISGISILIFLYILRIYLKAKQAQAPYDRAIQQLNQSLADDLKKQPAETFHQWMLRLSQQVQVENQTTFIQAIKVFEKNLYSGITMTEQEMKKFKDLLKTCADVLKTK</sequence>
<evidence type="ECO:0000256" key="1">
    <source>
        <dbReference type="SAM" id="Phobius"/>
    </source>
</evidence>
<dbReference type="InterPro" id="IPR038765">
    <property type="entry name" value="Papain-like_cys_pep_sf"/>
</dbReference>
<feature type="transmembrane region" description="Helical" evidence="1">
    <location>
        <begin position="166"/>
        <end position="184"/>
    </location>
</feature>
<dbReference type="SMART" id="SM00460">
    <property type="entry name" value="TGc"/>
    <property type="match status" value="1"/>
</dbReference>
<feature type="transmembrane region" description="Helical" evidence="1">
    <location>
        <begin position="122"/>
        <end position="140"/>
    </location>
</feature>
<feature type="transmembrane region" description="Helical" evidence="1">
    <location>
        <begin position="100"/>
        <end position="116"/>
    </location>
</feature>
<name>A0ABR8VU22_9GAMM</name>
<dbReference type="Proteomes" id="UP000621930">
    <property type="component" value="Unassembled WGS sequence"/>
</dbReference>
<keyword evidence="4" id="KW-1185">Reference proteome</keyword>
<keyword evidence="1" id="KW-0812">Transmembrane</keyword>
<evidence type="ECO:0000259" key="2">
    <source>
        <dbReference type="SMART" id="SM00460"/>
    </source>
</evidence>